<evidence type="ECO:0000256" key="3">
    <source>
        <dbReference type="ARBA" id="ARBA00022679"/>
    </source>
</evidence>
<dbReference type="Pfam" id="PF04552">
    <property type="entry name" value="Sigma54_DBD"/>
    <property type="match status" value="1"/>
</dbReference>
<evidence type="ECO:0000259" key="10">
    <source>
        <dbReference type="Pfam" id="PF04963"/>
    </source>
</evidence>
<dbReference type="GO" id="GO:0006352">
    <property type="term" value="P:DNA-templated transcription initiation"/>
    <property type="evidence" value="ECO:0007669"/>
    <property type="project" value="InterPro"/>
</dbReference>
<dbReference type="PROSITE" id="PS50044">
    <property type="entry name" value="SIGMA54_3"/>
    <property type="match status" value="1"/>
</dbReference>
<dbReference type="Pfam" id="PF04963">
    <property type="entry name" value="Sigma54_CBD"/>
    <property type="match status" value="1"/>
</dbReference>
<dbReference type="InterPro" id="IPR038709">
    <property type="entry name" value="RpoN_core-bd_sf"/>
</dbReference>
<dbReference type="Pfam" id="PF00309">
    <property type="entry name" value="Sigma54_AID"/>
    <property type="match status" value="1"/>
</dbReference>
<dbReference type="GO" id="GO:0001216">
    <property type="term" value="F:DNA-binding transcription activator activity"/>
    <property type="evidence" value="ECO:0007669"/>
    <property type="project" value="InterPro"/>
</dbReference>
<feature type="domain" description="RNA polymerase sigma factor 54 core-binding" evidence="10">
    <location>
        <begin position="112"/>
        <end position="303"/>
    </location>
</feature>
<evidence type="ECO:0000256" key="2">
    <source>
        <dbReference type="ARBA" id="ARBA00022478"/>
    </source>
</evidence>
<sequence>MLKQFLQFKLSQKLSPQQIQLMKLIQLPTQEFEQRLKQELEENPALDSGKEEIVDEFDDFDNTQDDYNDNETIEADDINVDDYLSDDDIPDYKTSVNNYSSDDEEKTMPYAAGTSFTQHLINQLNTFTLGEEAYQIAEFLVGSVDDSGYIRRDLEDIVDDLAFTQSVYTDSSTVNNILKIVHQLDPAGVGARNLQECLSIQLHRKEKTPEIELAIRIIDETFDQFTKKHYKKLIAKFNINEEQLRDAIHEIERLNPKPGGSYAGNNRMVEHVVPDFAIKIVDGELELTLNGRNAPELHVSREYSNMMKGYKESKEKSKAQKDAVQFIKQKLDAAKWFIEAIRQRQQTLFVTMSAIMHYQKEYFLTGDERKLRPMILKDIADEIDMDVSTVSRVANSKYVDTPYGTKLIKEFFSESMTNDKGEEVSTREIKKILETVVENENKKKPLTDEALAKILKEKGYPIARRTVAKYREQLDLPVARLRKKI</sequence>
<keyword evidence="12" id="KW-1185">Reference proteome</keyword>
<dbReference type="InterPro" id="IPR007046">
    <property type="entry name" value="RNA_pol_sigma_54_core-bd"/>
</dbReference>
<dbReference type="NCBIfam" id="TIGR02395">
    <property type="entry name" value="rpoN_sigma"/>
    <property type="match status" value="1"/>
</dbReference>
<keyword evidence="3" id="KW-0808">Transferase</keyword>
<dbReference type="InterPro" id="IPR000394">
    <property type="entry name" value="RNA_pol_sigma_54"/>
</dbReference>
<dbReference type="PIRSF" id="PIRSF000774">
    <property type="entry name" value="RpoN"/>
    <property type="match status" value="1"/>
</dbReference>
<keyword evidence="4" id="KW-0548">Nucleotidyltransferase</keyword>
<feature type="domain" description="RNA polymerase sigma factor 54 DNA-binding" evidence="9">
    <location>
        <begin position="325"/>
        <end position="483"/>
    </location>
</feature>
<dbReference type="Proteomes" id="UP000238426">
    <property type="component" value="Unassembled WGS sequence"/>
</dbReference>
<dbReference type="PRINTS" id="PR00045">
    <property type="entry name" value="SIGMA54FCT"/>
</dbReference>
<dbReference type="EMBL" id="PXOQ01000007">
    <property type="protein sequence ID" value="PSG90584.1"/>
    <property type="molecule type" value="Genomic_DNA"/>
</dbReference>
<reference evidence="11 12" key="1">
    <citation type="submission" date="2018-03" db="EMBL/GenBank/DDBJ databases">
        <title>Mesoflavibacter sp. HG37 and Mesoflavibacter sp. HG96 sp.nov., two marine bacteria isolated from seawater of Western Pacific Ocean.</title>
        <authorList>
            <person name="Cheng H."/>
            <person name="Wu Y.-H."/>
            <person name="Guo L.-L."/>
            <person name="Xu X.-W."/>
        </authorList>
    </citation>
    <scope>NUCLEOTIDE SEQUENCE [LARGE SCALE GENOMIC DNA]</scope>
    <source>
        <strain evidence="11 12">KCTC 32269</strain>
    </source>
</reference>
<dbReference type="GO" id="GO:0016779">
    <property type="term" value="F:nucleotidyltransferase activity"/>
    <property type="evidence" value="ECO:0007669"/>
    <property type="project" value="UniProtKB-KW"/>
</dbReference>
<evidence type="ECO:0000313" key="11">
    <source>
        <dbReference type="EMBL" id="PSG90584.1"/>
    </source>
</evidence>
<comment type="similarity">
    <text evidence="1">Belongs to the sigma-54 factor family.</text>
</comment>
<dbReference type="RefSeq" id="WP_106462724.1">
    <property type="nucleotide sequence ID" value="NZ_PXOQ01000007.1"/>
</dbReference>
<evidence type="ECO:0000256" key="6">
    <source>
        <dbReference type="ARBA" id="ARBA00023082"/>
    </source>
</evidence>
<comment type="caution">
    <text evidence="11">The sequence shown here is derived from an EMBL/GenBank/DDBJ whole genome shotgun (WGS) entry which is preliminary data.</text>
</comment>
<keyword evidence="6" id="KW-0731">Sigma factor</keyword>
<dbReference type="AlphaFoldDB" id="A0A2T1NDR3"/>
<accession>A0A2T1NDR3</accession>
<evidence type="ECO:0000259" key="9">
    <source>
        <dbReference type="Pfam" id="PF04552"/>
    </source>
</evidence>
<gene>
    <name evidence="11" type="primary">rpoN</name>
    <name evidence="11" type="ORF">C7H52_04690</name>
</gene>
<dbReference type="PANTHER" id="PTHR32248:SF4">
    <property type="entry name" value="RNA POLYMERASE SIGMA-54 FACTOR"/>
    <property type="match status" value="1"/>
</dbReference>
<evidence type="ECO:0000256" key="1">
    <source>
        <dbReference type="ARBA" id="ARBA00008798"/>
    </source>
</evidence>
<name>A0A2T1NDR3_9FLAO</name>
<protein>
    <submittedName>
        <fullName evidence="11">RNA polymerase sigma-54 factor</fullName>
    </submittedName>
</protein>
<organism evidence="11 12">
    <name type="scientific">Aurantibacter aestuarii</name>
    <dbReference type="NCBI Taxonomy" id="1266046"/>
    <lineage>
        <taxon>Bacteria</taxon>
        <taxon>Pseudomonadati</taxon>
        <taxon>Bacteroidota</taxon>
        <taxon>Flavobacteriia</taxon>
        <taxon>Flavobacteriales</taxon>
        <taxon>Flavobacteriaceae</taxon>
        <taxon>Aurantibacter</taxon>
    </lineage>
</organism>
<dbReference type="PANTHER" id="PTHR32248">
    <property type="entry name" value="RNA POLYMERASE SIGMA-54 FACTOR"/>
    <property type="match status" value="1"/>
</dbReference>
<evidence type="ECO:0000256" key="7">
    <source>
        <dbReference type="ARBA" id="ARBA00023125"/>
    </source>
</evidence>
<evidence type="ECO:0000256" key="5">
    <source>
        <dbReference type="ARBA" id="ARBA00023015"/>
    </source>
</evidence>
<evidence type="ECO:0000256" key="4">
    <source>
        <dbReference type="ARBA" id="ARBA00022695"/>
    </source>
</evidence>
<dbReference type="OrthoDB" id="9814402at2"/>
<dbReference type="Gene3D" id="1.10.10.1330">
    <property type="entry name" value="RNA polymerase sigma-54 factor, core-binding domain"/>
    <property type="match status" value="1"/>
</dbReference>
<dbReference type="GO" id="GO:0000428">
    <property type="term" value="C:DNA-directed RNA polymerase complex"/>
    <property type="evidence" value="ECO:0007669"/>
    <property type="project" value="UniProtKB-KW"/>
</dbReference>
<keyword evidence="8" id="KW-0804">Transcription</keyword>
<evidence type="ECO:0000256" key="8">
    <source>
        <dbReference type="ARBA" id="ARBA00023163"/>
    </source>
</evidence>
<dbReference type="Gene3D" id="1.10.10.60">
    <property type="entry name" value="Homeodomain-like"/>
    <property type="match status" value="1"/>
</dbReference>
<dbReference type="GO" id="GO:0016987">
    <property type="term" value="F:sigma factor activity"/>
    <property type="evidence" value="ECO:0007669"/>
    <property type="project" value="UniProtKB-KW"/>
</dbReference>
<dbReference type="InterPro" id="IPR007634">
    <property type="entry name" value="RNA_pol_sigma_54_DNA-bd"/>
</dbReference>
<proteinExistence type="inferred from homology"/>
<evidence type="ECO:0000313" key="12">
    <source>
        <dbReference type="Proteomes" id="UP000238426"/>
    </source>
</evidence>
<keyword evidence="7" id="KW-0238">DNA-binding</keyword>
<keyword evidence="5" id="KW-0805">Transcription regulation</keyword>
<dbReference type="GO" id="GO:0003677">
    <property type="term" value="F:DNA binding"/>
    <property type="evidence" value="ECO:0007669"/>
    <property type="project" value="UniProtKB-KW"/>
</dbReference>
<keyword evidence="2" id="KW-0240">DNA-directed RNA polymerase</keyword>
<dbReference type="PROSITE" id="PS00718">
    <property type="entry name" value="SIGMA54_2"/>
    <property type="match status" value="1"/>
</dbReference>